<reference evidence="2 3" key="1">
    <citation type="submission" date="2019-03" db="EMBL/GenBank/DDBJ databases">
        <title>First draft genome of Liparis tanakae, snailfish: a comprehensive survey of snailfish specific genes.</title>
        <authorList>
            <person name="Kim W."/>
            <person name="Song I."/>
            <person name="Jeong J.-H."/>
            <person name="Kim D."/>
            <person name="Kim S."/>
            <person name="Ryu S."/>
            <person name="Song J.Y."/>
            <person name="Lee S.K."/>
        </authorList>
    </citation>
    <scope>NUCLEOTIDE SEQUENCE [LARGE SCALE GENOMIC DNA]</scope>
    <source>
        <tissue evidence="2">Muscle</tissue>
    </source>
</reference>
<evidence type="ECO:0000313" key="2">
    <source>
        <dbReference type="EMBL" id="TNN71863.1"/>
    </source>
</evidence>
<dbReference type="Proteomes" id="UP000314294">
    <property type="component" value="Unassembled WGS sequence"/>
</dbReference>
<name>A0A4Z2I3P9_9TELE</name>
<proteinExistence type="predicted"/>
<keyword evidence="3" id="KW-1185">Reference proteome</keyword>
<accession>A0A4Z2I3P9</accession>
<evidence type="ECO:0000313" key="3">
    <source>
        <dbReference type="Proteomes" id="UP000314294"/>
    </source>
</evidence>
<feature type="region of interest" description="Disordered" evidence="1">
    <location>
        <begin position="31"/>
        <end position="59"/>
    </location>
</feature>
<feature type="compositionally biased region" description="Basic and acidic residues" evidence="1">
    <location>
        <begin position="48"/>
        <end position="59"/>
    </location>
</feature>
<organism evidence="2 3">
    <name type="scientific">Liparis tanakae</name>
    <name type="common">Tanaka's snailfish</name>
    <dbReference type="NCBI Taxonomy" id="230148"/>
    <lineage>
        <taxon>Eukaryota</taxon>
        <taxon>Metazoa</taxon>
        <taxon>Chordata</taxon>
        <taxon>Craniata</taxon>
        <taxon>Vertebrata</taxon>
        <taxon>Euteleostomi</taxon>
        <taxon>Actinopterygii</taxon>
        <taxon>Neopterygii</taxon>
        <taxon>Teleostei</taxon>
        <taxon>Neoteleostei</taxon>
        <taxon>Acanthomorphata</taxon>
        <taxon>Eupercaria</taxon>
        <taxon>Perciformes</taxon>
        <taxon>Cottioidei</taxon>
        <taxon>Cottales</taxon>
        <taxon>Liparidae</taxon>
        <taxon>Liparis</taxon>
    </lineage>
</organism>
<dbReference type="AlphaFoldDB" id="A0A4Z2I3P9"/>
<protein>
    <submittedName>
        <fullName evidence="2">Uncharacterized protein</fullName>
    </submittedName>
</protein>
<gene>
    <name evidence="2" type="ORF">EYF80_017870</name>
</gene>
<comment type="caution">
    <text evidence="2">The sequence shown here is derived from an EMBL/GenBank/DDBJ whole genome shotgun (WGS) entry which is preliminary data.</text>
</comment>
<evidence type="ECO:0000256" key="1">
    <source>
        <dbReference type="SAM" id="MobiDB-lite"/>
    </source>
</evidence>
<sequence length="59" mass="6613">MPNKATARCLMNAEPGQWKVPAEALLWVTESRRPPEWAVRRPVTPPRADNKDTDTTPSA</sequence>
<dbReference type="EMBL" id="SRLO01000144">
    <property type="protein sequence ID" value="TNN71863.1"/>
    <property type="molecule type" value="Genomic_DNA"/>
</dbReference>